<dbReference type="GO" id="GO:0016779">
    <property type="term" value="F:nucleotidyltransferase activity"/>
    <property type="evidence" value="ECO:0007669"/>
    <property type="project" value="UniProtKB-KW"/>
</dbReference>
<dbReference type="PANTHER" id="PTHR43584">
    <property type="entry name" value="NUCLEOTIDYL TRANSFERASE"/>
    <property type="match status" value="1"/>
</dbReference>
<dbReference type="Proteomes" id="UP000283442">
    <property type="component" value="Unassembled WGS sequence"/>
</dbReference>
<reference evidence="4 5" key="1">
    <citation type="submission" date="2018-08" db="EMBL/GenBank/DDBJ databases">
        <title>A genome reference for cultivated species of the human gut microbiota.</title>
        <authorList>
            <person name="Zou Y."/>
            <person name="Xue W."/>
            <person name="Luo G."/>
        </authorList>
    </citation>
    <scope>NUCLEOTIDE SEQUENCE [LARGE SCALE GENOMIC DNA]</scope>
    <source>
        <strain evidence="4 5">AM25-21AC</strain>
    </source>
</reference>
<dbReference type="CDD" id="cd02523">
    <property type="entry name" value="PC_cytidylyltransferase"/>
    <property type="match status" value="1"/>
</dbReference>
<dbReference type="Gene3D" id="3.90.550.10">
    <property type="entry name" value="Spore Coat Polysaccharide Biosynthesis Protein SpsA, Chain A"/>
    <property type="match status" value="1"/>
</dbReference>
<gene>
    <name evidence="4" type="ORF">DW674_02805</name>
</gene>
<dbReference type="EMBL" id="QRHE01000002">
    <property type="protein sequence ID" value="RHF52852.1"/>
    <property type="molecule type" value="Genomic_DNA"/>
</dbReference>
<dbReference type="SUPFAM" id="SSF53448">
    <property type="entry name" value="Nucleotide-diphospho-sugar transferases"/>
    <property type="match status" value="1"/>
</dbReference>
<evidence type="ECO:0000256" key="2">
    <source>
        <dbReference type="ARBA" id="ARBA00022695"/>
    </source>
</evidence>
<dbReference type="OrthoDB" id="9803871at2"/>
<comment type="caution">
    <text evidence="4">The sequence shown here is derived from an EMBL/GenBank/DDBJ whole genome shotgun (WGS) entry which is preliminary data.</text>
</comment>
<evidence type="ECO:0000256" key="1">
    <source>
        <dbReference type="ARBA" id="ARBA00022679"/>
    </source>
</evidence>
<evidence type="ECO:0000313" key="5">
    <source>
        <dbReference type="Proteomes" id="UP000283442"/>
    </source>
</evidence>
<accession>A0A414NYY8</accession>
<evidence type="ECO:0000313" key="4">
    <source>
        <dbReference type="EMBL" id="RHF52852.1"/>
    </source>
</evidence>
<protein>
    <submittedName>
        <fullName evidence="4">Phosphocholine cytidylyltransferase family protein</fullName>
    </submittedName>
</protein>
<organism evidence="4 5">
    <name type="scientific">Mitsuokella multacida</name>
    <dbReference type="NCBI Taxonomy" id="52226"/>
    <lineage>
        <taxon>Bacteria</taxon>
        <taxon>Bacillati</taxon>
        <taxon>Bacillota</taxon>
        <taxon>Negativicutes</taxon>
        <taxon>Selenomonadales</taxon>
        <taxon>Selenomonadaceae</taxon>
        <taxon>Mitsuokella</taxon>
    </lineage>
</organism>
<dbReference type="InterPro" id="IPR005835">
    <property type="entry name" value="NTP_transferase_dom"/>
</dbReference>
<dbReference type="RefSeq" id="WP_118175086.1">
    <property type="nucleotide sequence ID" value="NZ_JAQEAO010000011.1"/>
</dbReference>
<keyword evidence="1 4" id="KW-0808">Transferase</keyword>
<proteinExistence type="predicted"/>
<sequence length="239" mass="28141">MHRVKRAIIMAAGFGSRLRPITLYTPKPLIYVNGQRMIDTIIKSLRDNSIDEIHIVVGYKKECFDDLLKEYTGIDFIENPYYDISNNISSLYVAREYLDDCIILDGDQMIYNPEVLSPYFEHSGYNSVWTEEYTKEWLQEVKEGRVVSCSRTGGKNGWQLYSVSRWSSADAKRLRSHVEIEFSQKKNYQIYWDDLAMFCYPEQYNLAVFPMNKGDIVEIDNIHELIEIDSNYKKYLKEK</sequence>
<dbReference type="Pfam" id="PF00483">
    <property type="entry name" value="NTP_transferase"/>
    <property type="match status" value="1"/>
</dbReference>
<feature type="domain" description="Nucleotidyl transferase" evidence="3">
    <location>
        <begin position="7"/>
        <end position="110"/>
    </location>
</feature>
<dbReference type="AlphaFoldDB" id="A0A414NYY8"/>
<dbReference type="InterPro" id="IPR050065">
    <property type="entry name" value="GlmU-like"/>
</dbReference>
<name>A0A414NYY8_9FIRM</name>
<keyword evidence="2 4" id="KW-0548">Nucleotidyltransferase</keyword>
<dbReference type="InterPro" id="IPR029044">
    <property type="entry name" value="Nucleotide-diphossugar_trans"/>
</dbReference>
<evidence type="ECO:0000259" key="3">
    <source>
        <dbReference type="Pfam" id="PF00483"/>
    </source>
</evidence>
<dbReference type="PANTHER" id="PTHR43584:SF5">
    <property type="entry name" value="PROTEIN LICC"/>
    <property type="match status" value="1"/>
</dbReference>